<feature type="transmembrane region" description="Helical" evidence="5">
    <location>
        <begin position="167"/>
        <end position="188"/>
    </location>
</feature>
<feature type="domain" description="Sugar phosphate transporter" evidence="6">
    <location>
        <begin position="23"/>
        <end position="309"/>
    </location>
</feature>
<feature type="transmembrane region" description="Helical" evidence="5">
    <location>
        <begin position="295"/>
        <end position="312"/>
    </location>
</feature>
<dbReference type="GO" id="GO:0016020">
    <property type="term" value="C:membrane"/>
    <property type="evidence" value="ECO:0007669"/>
    <property type="project" value="UniProtKB-SubCell"/>
</dbReference>
<gene>
    <name evidence="7" type="ORF">MONBRDRAFT_26899</name>
</gene>
<feature type="transmembrane region" description="Helical" evidence="5">
    <location>
        <begin position="128"/>
        <end position="161"/>
    </location>
</feature>
<dbReference type="PANTHER" id="PTHR11132">
    <property type="entry name" value="SOLUTE CARRIER FAMILY 35"/>
    <property type="match status" value="1"/>
</dbReference>
<dbReference type="InterPro" id="IPR037185">
    <property type="entry name" value="EmrE-like"/>
</dbReference>
<dbReference type="GO" id="GO:0005794">
    <property type="term" value="C:Golgi apparatus"/>
    <property type="evidence" value="ECO:0000318"/>
    <property type="project" value="GO_Central"/>
</dbReference>
<evidence type="ECO:0000313" key="8">
    <source>
        <dbReference type="Proteomes" id="UP000001357"/>
    </source>
</evidence>
<evidence type="ECO:0000259" key="6">
    <source>
        <dbReference type="Pfam" id="PF03151"/>
    </source>
</evidence>
<keyword evidence="8" id="KW-1185">Reference proteome</keyword>
<dbReference type="InParanoid" id="A9V3V2"/>
<keyword evidence="2 5" id="KW-0812">Transmembrane</keyword>
<dbReference type="SUPFAM" id="SSF103481">
    <property type="entry name" value="Multidrug resistance efflux transporter EmrE"/>
    <property type="match status" value="2"/>
</dbReference>
<evidence type="ECO:0000256" key="2">
    <source>
        <dbReference type="ARBA" id="ARBA00022692"/>
    </source>
</evidence>
<evidence type="ECO:0000313" key="7">
    <source>
        <dbReference type="EMBL" id="EDQ87871.1"/>
    </source>
</evidence>
<protein>
    <recommendedName>
        <fullName evidence="6">Sugar phosphate transporter domain-containing protein</fullName>
    </recommendedName>
</protein>
<feature type="transmembrane region" description="Helical" evidence="5">
    <location>
        <begin position="90"/>
        <end position="108"/>
    </location>
</feature>
<feature type="transmembrane region" description="Helical" evidence="5">
    <location>
        <begin position="200"/>
        <end position="221"/>
    </location>
</feature>
<dbReference type="eggNOG" id="KOG1441">
    <property type="taxonomic scope" value="Eukaryota"/>
</dbReference>
<dbReference type="KEGG" id="mbr:MONBRDRAFT_26899"/>
<sequence>MPSPDGAKAGAAGVGVSTSPSFQLAITFFVWYAASFMTDAYNKQIQERLRIPLTLTCFQFLAGALTTTFILRGLKLVPFVALRRDQMRPVVAVALVWTIGFATTNLSFGVAKAGSVAFTHAVKATEPVFLVTVATLFFGRSFPLSVWAALLPIVFGISLVAVSDLSFSVTSVAMTCISNVCFVLRSLFVQQIYASGAADSYNVFYYISWFSAALLFPIAFLSESGTLWAHWVELDGTLLKLLAWNAFGHFSYNFASMSLLDIISPLTHSIGNASRRLVLIVGSILYFGQPFLFKHMLGVALLMTGVFMYTIVSKRNAAAKASAASGSTTKAALDTPTVSDWAFWPLRRHGHDENESMESLTNS</sequence>
<evidence type="ECO:0000256" key="1">
    <source>
        <dbReference type="ARBA" id="ARBA00004141"/>
    </source>
</evidence>
<dbReference type="Proteomes" id="UP000001357">
    <property type="component" value="Unassembled WGS sequence"/>
</dbReference>
<reference evidence="7 8" key="1">
    <citation type="journal article" date="2008" name="Nature">
        <title>The genome of the choanoflagellate Monosiga brevicollis and the origin of metazoans.</title>
        <authorList>
            <consortium name="JGI Sequencing"/>
            <person name="King N."/>
            <person name="Westbrook M.J."/>
            <person name="Young S.L."/>
            <person name="Kuo A."/>
            <person name="Abedin M."/>
            <person name="Chapman J."/>
            <person name="Fairclough S."/>
            <person name="Hellsten U."/>
            <person name="Isogai Y."/>
            <person name="Letunic I."/>
            <person name="Marr M."/>
            <person name="Pincus D."/>
            <person name="Putnam N."/>
            <person name="Rokas A."/>
            <person name="Wright K.J."/>
            <person name="Zuzow R."/>
            <person name="Dirks W."/>
            <person name="Good M."/>
            <person name="Goodstein D."/>
            <person name="Lemons D."/>
            <person name="Li W."/>
            <person name="Lyons J.B."/>
            <person name="Morris A."/>
            <person name="Nichols S."/>
            <person name="Richter D.J."/>
            <person name="Salamov A."/>
            <person name="Bork P."/>
            <person name="Lim W.A."/>
            <person name="Manning G."/>
            <person name="Miller W.T."/>
            <person name="McGinnis W."/>
            <person name="Shapiro H."/>
            <person name="Tjian R."/>
            <person name="Grigoriev I.V."/>
            <person name="Rokhsar D."/>
        </authorList>
    </citation>
    <scope>NUCLEOTIDE SEQUENCE [LARGE SCALE GENOMIC DNA]</scope>
    <source>
        <strain evidence="8">MX1 / ATCC 50154</strain>
    </source>
</reference>
<feature type="transmembrane region" description="Helical" evidence="5">
    <location>
        <begin position="49"/>
        <end position="70"/>
    </location>
</feature>
<proteinExistence type="predicted"/>
<dbReference type="Pfam" id="PF03151">
    <property type="entry name" value="TPT"/>
    <property type="match status" value="1"/>
</dbReference>
<evidence type="ECO:0000256" key="4">
    <source>
        <dbReference type="ARBA" id="ARBA00023136"/>
    </source>
</evidence>
<dbReference type="GO" id="GO:0055085">
    <property type="term" value="P:transmembrane transport"/>
    <property type="evidence" value="ECO:0000318"/>
    <property type="project" value="GO_Central"/>
</dbReference>
<evidence type="ECO:0000256" key="3">
    <source>
        <dbReference type="ARBA" id="ARBA00022989"/>
    </source>
</evidence>
<dbReference type="OMA" id="VIQCNAY"/>
<keyword evidence="4 5" id="KW-0472">Membrane</keyword>
<dbReference type="InterPro" id="IPR004853">
    <property type="entry name" value="Sugar_P_trans_dom"/>
</dbReference>
<name>A9V3V2_MONBE</name>
<dbReference type="EMBL" id="CH991557">
    <property type="protein sequence ID" value="EDQ87871.1"/>
    <property type="molecule type" value="Genomic_DNA"/>
</dbReference>
<accession>A9V3V2</accession>
<dbReference type="InterPro" id="IPR050186">
    <property type="entry name" value="TPT_transporter"/>
</dbReference>
<organism evidence="7 8">
    <name type="scientific">Monosiga brevicollis</name>
    <name type="common">Choanoflagellate</name>
    <dbReference type="NCBI Taxonomy" id="81824"/>
    <lineage>
        <taxon>Eukaryota</taxon>
        <taxon>Choanoflagellata</taxon>
        <taxon>Craspedida</taxon>
        <taxon>Salpingoecidae</taxon>
        <taxon>Monosiga</taxon>
    </lineage>
</organism>
<evidence type="ECO:0000256" key="5">
    <source>
        <dbReference type="SAM" id="Phobius"/>
    </source>
</evidence>
<dbReference type="RefSeq" id="XP_001747404.1">
    <property type="nucleotide sequence ID" value="XM_001747352.1"/>
</dbReference>
<dbReference type="GO" id="GO:0015297">
    <property type="term" value="F:antiporter activity"/>
    <property type="evidence" value="ECO:0000318"/>
    <property type="project" value="GO_Central"/>
</dbReference>
<dbReference type="GeneID" id="5892624"/>
<feature type="transmembrane region" description="Helical" evidence="5">
    <location>
        <begin position="20"/>
        <end position="37"/>
    </location>
</feature>
<comment type="subcellular location">
    <subcellularLocation>
        <location evidence="1">Membrane</location>
        <topology evidence="1">Multi-pass membrane protein</topology>
    </subcellularLocation>
</comment>
<dbReference type="AlphaFoldDB" id="A9V3V2"/>
<keyword evidence="3 5" id="KW-1133">Transmembrane helix</keyword>